<proteinExistence type="predicted"/>
<dbReference type="GO" id="GO:0000390">
    <property type="term" value="P:spliceosomal complex disassembly"/>
    <property type="evidence" value="ECO:0007669"/>
    <property type="project" value="InterPro"/>
</dbReference>
<evidence type="ECO:0000259" key="2">
    <source>
        <dbReference type="PROSITE" id="PS50174"/>
    </source>
</evidence>
<dbReference type="Pfam" id="PF01585">
    <property type="entry name" value="G-patch"/>
    <property type="match status" value="1"/>
</dbReference>
<evidence type="ECO:0000313" key="4">
    <source>
        <dbReference type="Proteomes" id="UP000045706"/>
    </source>
</evidence>
<evidence type="ECO:0000313" key="3">
    <source>
        <dbReference type="EMBL" id="CRK34131.1"/>
    </source>
</evidence>
<dbReference type="InterPro" id="IPR000467">
    <property type="entry name" value="G_patch_dom"/>
</dbReference>
<reference evidence="4" key="1">
    <citation type="submission" date="2015-05" db="EMBL/GenBank/DDBJ databases">
        <authorList>
            <person name="Fogelqvist Johan"/>
        </authorList>
    </citation>
    <scope>NUCLEOTIDE SEQUENCE [LARGE SCALE GENOMIC DNA]</scope>
</reference>
<feature type="region of interest" description="Disordered" evidence="1">
    <location>
        <begin position="36"/>
        <end position="107"/>
    </location>
</feature>
<dbReference type="GO" id="GO:0071008">
    <property type="term" value="C:U2-type post-mRNA release spliceosomal complex"/>
    <property type="evidence" value="ECO:0007669"/>
    <property type="project" value="TreeGrafter"/>
</dbReference>
<protein>
    <recommendedName>
        <fullName evidence="2">G-patch domain-containing protein</fullName>
    </recommendedName>
</protein>
<dbReference type="SMART" id="SM00443">
    <property type="entry name" value="G_patch"/>
    <property type="match status" value="1"/>
</dbReference>
<feature type="compositionally biased region" description="Basic residues" evidence="1">
    <location>
        <begin position="68"/>
        <end position="77"/>
    </location>
</feature>
<sequence length="107" mass="11841">MAKMGYVEGTGLGKESQGRNVIIEANLRPQGVGLGAVKEKSVSERREEKRQAELRGEVVIDSDEEEKKKRRERKKRLGASGISSGTSTPRRQKTAFMTAEEIKRAAP</sequence>
<dbReference type="GO" id="GO:0003676">
    <property type="term" value="F:nucleic acid binding"/>
    <property type="evidence" value="ECO:0007669"/>
    <property type="project" value="InterPro"/>
</dbReference>
<dbReference type="InterPro" id="IPR045211">
    <property type="entry name" value="TFP11/STIP/Ntr1"/>
</dbReference>
<evidence type="ECO:0000256" key="1">
    <source>
        <dbReference type="SAM" id="MobiDB-lite"/>
    </source>
</evidence>
<dbReference type="EMBL" id="CVQI01026447">
    <property type="protein sequence ID" value="CRK34131.1"/>
    <property type="molecule type" value="Genomic_DNA"/>
</dbReference>
<dbReference type="PANTHER" id="PTHR23329:SF1">
    <property type="entry name" value="TUFTELIN-INTERACTING PROTEIN 11"/>
    <property type="match status" value="1"/>
</dbReference>
<gene>
    <name evidence="3" type="ORF">BN1723_018540</name>
</gene>
<dbReference type="PANTHER" id="PTHR23329">
    <property type="entry name" value="TUFTELIN-INTERACTING PROTEIN 11-RELATED"/>
    <property type="match status" value="1"/>
</dbReference>
<dbReference type="AlphaFoldDB" id="A0A0G4MIM7"/>
<feature type="non-terminal residue" evidence="3">
    <location>
        <position position="107"/>
    </location>
</feature>
<feature type="domain" description="G-patch" evidence="2">
    <location>
        <begin position="1"/>
        <end position="39"/>
    </location>
</feature>
<name>A0A0G4MIM7_VERLO</name>
<accession>A0A0G4MIM7</accession>
<organism evidence="3 4">
    <name type="scientific">Verticillium longisporum</name>
    <name type="common">Verticillium dahliae var. longisporum</name>
    <dbReference type="NCBI Taxonomy" id="100787"/>
    <lineage>
        <taxon>Eukaryota</taxon>
        <taxon>Fungi</taxon>
        <taxon>Dikarya</taxon>
        <taxon>Ascomycota</taxon>
        <taxon>Pezizomycotina</taxon>
        <taxon>Sordariomycetes</taxon>
        <taxon>Hypocreomycetidae</taxon>
        <taxon>Glomerellales</taxon>
        <taxon>Plectosphaerellaceae</taxon>
        <taxon>Verticillium</taxon>
    </lineage>
</organism>
<dbReference type="PROSITE" id="PS50174">
    <property type="entry name" value="G_PATCH"/>
    <property type="match status" value="1"/>
</dbReference>
<feature type="compositionally biased region" description="Basic and acidic residues" evidence="1">
    <location>
        <begin position="37"/>
        <end position="58"/>
    </location>
</feature>
<dbReference type="Proteomes" id="UP000045706">
    <property type="component" value="Unassembled WGS sequence"/>
</dbReference>